<dbReference type="GO" id="GO:0008483">
    <property type="term" value="F:transaminase activity"/>
    <property type="evidence" value="ECO:0007669"/>
    <property type="project" value="UniProtKB-KW"/>
</dbReference>
<evidence type="ECO:0000256" key="1">
    <source>
        <dbReference type="ARBA" id="ARBA00005384"/>
    </source>
</evidence>
<evidence type="ECO:0000313" key="7">
    <source>
        <dbReference type="EMBL" id="MEB5475769.1"/>
    </source>
</evidence>
<comment type="similarity">
    <text evidence="1">In the C-terminal section; belongs to the class-I pyridoxal-phosphate-dependent aminotransferase family.</text>
</comment>
<comment type="caution">
    <text evidence="7">The sequence shown here is derived from an EMBL/GenBank/DDBJ whole genome shotgun (WGS) entry which is preliminary data.</text>
</comment>
<sequence length="471" mass="54290">MYKSEKLVHQIKQLIENGSYSPHTKLPSIRVQAEISGYSLMTVLNAYQLLVAEGRVYSKEKSGFFVAESYTPKTVNDSYTSGPQTVKINSKVFSYLKATQRLDQLYFSSAFPDEKCLYNAKIMRILATYAQKKPIDGINKNMPPGNAKLRQQIANRYNIQGIPTHANDIIITSGALDALNLSLQTLTTPGDYILLQDTIFYGAWQAAERLGLHVVTLPTDMQYGFDLEAFKNILSTYPIKVCWFMLNSHNPIGFTVQDEIKKKIAELLQQHDVYLIEDDTYHELYYAGHRPLPMCYFLNNEKVLHCSSFSKVLGANIRIGWVRTTHFSEKIQHLQFMSTLSANTLIQSTLADFIATPYYDKHLQQLRKQLYQRKNNLYRLLSKHIPKECHIHYYSSGYFLWIELPQNINSIDLFNILIEKNIGITPSHLFNIDQSPQNYLRINSSFELTPRHEQALYILCNTISQLINKRD</sequence>
<evidence type="ECO:0000313" key="8">
    <source>
        <dbReference type="Proteomes" id="UP001339883"/>
    </source>
</evidence>
<feature type="domain" description="HTH gntR-type" evidence="6">
    <location>
        <begin position="1"/>
        <end position="69"/>
    </location>
</feature>
<dbReference type="CDD" id="cd07377">
    <property type="entry name" value="WHTH_GntR"/>
    <property type="match status" value="1"/>
</dbReference>
<dbReference type="InterPro" id="IPR004839">
    <property type="entry name" value="Aminotransferase_I/II_large"/>
</dbReference>
<dbReference type="PROSITE" id="PS50949">
    <property type="entry name" value="HTH_GNTR"/>
    <property type="match status" value="1"/>
</dbReference>
<dbReference type="PANTHER" id="PTHR46577:SF2">
    <property type="entry name" value="TRANSCRIPTIONAL REGULATORY PROTEIN"/>
    <property type="match status" value="1"/>
</dbReference>
<dbReference type="PANTHER" id="PTHR46577">
    <property type="entry name" value="HTH-TYPE TRANSCRIPTIONAL REGULATORY PROTEIN GABR"/>
    <property type="match status" value="1"/>
</dbReference>
<organism evidence="7 8">
    <name type="scientific">Acinetobacter pollinis</name>
    <dbReference type="NCBI Taxonomy" id="2605270"/>
    <lineage>
        <taxon>Bacteria</taxon>
        <taxon>Pseudomonadati</taxon>
        <taxon>Pseudomonadota</taxon>
        <taxon>Gammaproteobacteria</taxon>
        <taxon>Moraxellales</taxon>
        <taxon>Moraxellaceae</taxon>
        <taxon>Acinetobacter</taxon>
    </lineage>
</organism>
<keyword evidence="8" id="KW-1185">Reference proteome</keyword>
<dbReference type="Gene3D" id="1.10.10.10">
    <property type="entry name" value="Winged helix-like DNA-binding domain superfamily/Winged helix DNA-binding domain"/>
    <property type="match status" value="1"/>
</dbReference>
<accession>A0ABU6DPH4</accession>
<dbReference type="Proteomes" id="UP001339883">
    <property type="component" value="Unassembled WGS sequence"/>
</dbReference>
<evidence type="ECO:0000256" key="2">
    <source>
        <dbReference type="ARBA" id="ARBA00022898"/>
    </source>
</evidence>
<evidence type="ECO:0000256" key="3">
    <source>
        <dbReference type="ARBA" id="ARBA00023015"/>
    </source>
</evidence>
<keyword evidence="7" id="KW-0808">Transferase</keyword>
<dbReference type="InterPro" id="IPR036388">
    <property type="entry name" value="WH-like_DNA-bd_sf"/>
</dbReference>
<dbReference type="InterPro" id="IPR015421">
    <property type="entry name" value="PyrdxlP-dep_Trfase_major"/>
</dbReference>
<dbReference type="Gene3D" id="3.40.640.10">
    <property type="entry name" value="Type I PLP-dependent aspartate aminotransferase-like (Major domain)"/>
    <property type="match status" value="1"/>
</dbReference>
<evidence type="ECO:0000259" key="6">
    <source>
        <dbReference type="PROSITE" id="PS50949"/>
    </source>
</evidence>
<dbReference type="InterPro" id="IPR051446">
    <property type="entry name" value="HTH_trans_reg/aminotransferase"/>
</dbReference>
<protein>
    <submittedName>
        <fullName evidence="7">PLP-dependent aminotransferase family protein</fullName>
    </submittedName>
</protein>
<dbReference type="EMBL" id="VTDN01000001">
    <property type="protein sequence ID" value="MEB5475769.1"/>
    <property type="molecule type" value="Genomic_DNA"/>
</dbReference>
<dbReference type="Pfam" id="PF00392">
    <property type="entry name" value="GntR"/>
    <property type="match status" value="1"/>
</dbReference>
<dbReference type="SUPFAM" id="SSF53383">
    <property type="entry name" value="PLP-dependent transferases"/>
    <property type="match status" value="1"/>
</dbReference>
<keyword evidence="2" id="KW-0663">Pyridoxal phosphate</keyword>
<dbReference type="Gene3D" id="3.90.1150.10">
    <property type="entry name" value="Aspartate Aminotransferase, domain 1"/>
    <property type="match status" value="1"/>
</dbReference>
<reference evidence="7 8" key="1">
    <citation type="submission" date="2019-08" db="EMBL/GenBank/DDBJ databases">
        <title>Five species of Acinetobacter isolated from floral nectar and animal pollinators.</title>
        <authorList>
            <person name="Hendry T.A."/>
        </authorList>
    </citation>
    <scope>NUCLEOTIDE SEQUENCE [LARGE SCALE GENOMIC DNA]</scope>
    <source>
        <strain evidence="7 8">MD18.27</strain>
    </source>
</reference>
<dbReference type="SUPFAM" id="SSF46785">
    <property type="entry name" value="Winged helix' DNA-binding domain"/>
    <property type="match status" value="1"/>
</dbReference>
<dbReference type="InterPro" id="IPR000524">
    <property type="entry name" value="Tscrpt_reg_HTH_GntR"/>
</dbReference>
<dbReference type="InterPro" id="IPR036390">
    <property type="entry name" value="WH_DNA-bd_sf"/>
</dbReference>
<keyword evidence="4" id="KW-0238">DNA-binding</keyword>
<keyword evidence="7" id="KW-0032">Aminotransferase</keyword>
<name>A0ABU6DPH4_9GAMM</name>
<dbReference type="RefSeq" id="WP_325774388.1">
    <property type="nucleotide sequence ID" value="NZ_VTDN01000001.1"/>
</dbReference>
<dbReference type="CDD" id="cd00609">
    <property type="entry name" value="AAT_like"/>
    <property type="match status" value="1"/>
</dbReference>
<evidence type="ECO:0000256" key="5">
    <source>
        <dbReference type="ARBA" id="ARBA00023163"/>
    </source>
</evidence>
<dbReference type="SMART" id="SM00345">
    <property type="entry name" value="HTH_GNTR"/>
    <property type="match status" value="1"/>
</dbReference>
<keyword evidence="5" id="KW-0804">Transcription</keyword>
<dbReference type="Pfam" id="PF00155">
    <property type="entry name" value="Aminotran_1_2"/>
    <property type="match status" value="1"/>
</dbReference>
<keyword evidence="3" id="KW-0805">Transcription regulation</keyword>
<proteinExistence type="inferred from homology"/>
<dbReference type="InterPro" id="IPR015424">
    <property type="entry name" value="PyrdxlP-dep_Trfase"/>
</dbReference>
<evidence type="ECO:0000256" key="4">
    <source>
        <dbReference type="ARBA" id="ARBA00023125"/>
    </source>
</evidence>
<dbReference type="InterPro" id="IPR015422">
    <property type="entry name" value="PyrdxlP-dep_Trfase_small"/>
</dbReference>
<gene>
    <name evidence="7" type="ORF">I2F25_01640</name>
</gene>